<accession>A0A448XGV4</accession>
<keyword evidence="1" id="KW-1133">Transmembrane helix</keyword>
<sequence length="166" mass="17981">MGWDGMGLTTSSWSVVLFSAPFGAIGNTNAASIAITKALVDPRSVTITCSPSGHHSTSFISSVSYPNTPPGKQLLPLLALLLLWLPFTCSFSHSFFIRNGHTYDVSRALLLSHLFSVRHLHPSLSREGAEPGVWRKAGLCCFVITIANTMSNWVSCLNNAEEAQFL</sequence>
<gene>
    <name evidence="3" type="ORF">PXEA_LOCUS29642</name>
</gene>
<evidence type="ECO:0000313" key="4">
    <source>
        <dbReference type="Proteomes" id="UP000784294"/>
    </source>
</evidence>
<comment type="caution">
    <text evidence="3">The sequence shown here is derived from an EMBL/GenBank/DDBJ whole genome shotgun (WGS) entry which is preliminary data.</text>
</comment>
<keyword evidence="1" id="KW-0472">Membrane</keyword>
<organism evidence="3 4">
    <name type="scientific">Protopolystoma xenopodis</name>
    <dbReference type="NCBI Taxonomy" id="117903"/>
    <lineage>
        <taxon>Eukaryota</taxon>
        <taxon>Metazoa</taxon>
        <taxon>Spiralia</taxon>
        <taxon>Lophotrochozoa</taxon>
        <taxon>Platyhelminthes</taxon>
        <taxon>Monogenea</taxon>
        <taxon>Polyopisthocotylea</taxon>
        <taxon>Polystomatidea</taxon>
        <taxon>Polystomatidae</taxon>
        <taxon>Protopolystoma</taxon>
    </lineage>
</organism>
<keyword evidence="2" id="KW-0732">Signal</keyword>
<reference evidence="3" key="1">
    <citation type="submission" date="2018-11" db="EMBL/GenBank/DDBJ databases">
        <authorList>
            <consortium name="Pathogen Informatics"/>
        </authorList>
    </citation>
    <scope>NUCLEOTIDE SEQUENCE</scope>
</reference>
<evidence type="ECO:0000256" key="2">
    <source>
        <dbReference type="SAM" id="SignalP"/>
    </source>
</evidence>
<protein>
    <submittedName>
        <fullName evidence="3">Uncharacterized protein</fullName>
    </submittedName>
</protein>
<proteinExistence type="predicted"/>
<dbReference type="AlphaFoldDB" id="A0A448XGV4"/>
<keyword evidence="4" id="KW-1185">Reference proteome</keyword>
<name>A0A448XGV4_9PLAT</name>
<evidence type="ECO:0000313" key="3">
    <source>
        <dbReference type="EMBL" id="VEL36202.1"/>
    </source>
</evidence>
<feature type="signal peptide" evidence="2">
    <location>
        <begin position="1"/>
        <end position="30"/>
    </location>
</feature>
<dbReference type="EMBL" id="CAAALY010251645">
    <property type="protein sequence ID" value="VEL36202.1"/>
    <property type="molecule type" value="Genomic_DNA"/>
</dbReference>
<feature type="chain" id="PRO_5019412118" evidence="2">
    <location>
        <begin position="31"/>
        <end position="166"/>
    </location>
</feature>
<evidence type="ECO:0000256" key="1">
    <source>
        <dbReference type="SAM" id="Phobius"/>
    </source>
</evidence>
<dbReference type="Proteomes" id="UP000784294">
    <property type="component" value="Unassembled WGS sequence"/>
</dbReference>
<feature type="transmembrane region" description="Helical" evidence="1">
    <location>
        <begin position="74"/>
        <end position="97"/>
    </location>
</feature>
<keyword evidence="1" id="KW-0812">Transmembrane</keyword>